<dbReference type="Proteomes" id="UP000220836">
    <property type="component" value="Unassembled WGS sequence"/>
</dbReference>
<organism evidence="1 2">
    <name type="scientific">Pelagimonas varians</name>
    <dbReference type="NCBI Taxonomy" id="696760"/>
    <lineage>
        <taxon>Bacteria</taxon>
        <taxon>Pseudomonadati</taxon>
        <taxon>Pseudomonadota</taxon>
        <taxon>Alphaproteobacteria</taxon>
        <taxon>Rhodobacterales</taxon>
        <taxon>Roseobacteraceae</taxon>
        <taxon>Pelagimonas</taxon>
    </lineage>
</organism>
<keyword evidence="2" id="KW-1185">Reference proteome</keyword>
<gene>
    <name evidence="1" type="ORF">PEV8663_04449</name>
</gene>
<proteinExistence type="predicted"/>
<name>A0A238L6K1_9RHOB</name>
<evidence type="ECO:0000313" key="1">
    <source>
        <dbReference type="EMBL" id="SMX50012.1"/>
    </source>
</evidence>
<reference evidence="1 2" key="1">
    <citation type="submission" date="2017-05" db="EMBL/GenBank/DDBJ databases">
        <authorList>
            <person name="Song R."/>
            <person name="Chenine A.L."/>
            <person name="Ruprecht R.M."/>
        </authorList>
    </citation>
    <scope>NUCLEOTIDE SEQUENCE [LARGE SCALE GENOMIC DNA]</scope>
    <source>
        <strain evidence="1 2">CECT 8663</strain>
    </source>
</reference>
<dbReference type="EMBL" id="FXYH01000025">
    <property type="protein sequence ID" value="SMX50012.1"/>
    <property type="molecule type" value="Genomic_DNA"/>
</dbReference>
<dbReference type="AlphaFoldDB" id="A0A238L6K1"/>
<sequence>MIMLFHETHLRDAVVSLCRQADKQFVGHLLRVATHINF</sequence>
<evidence type="ECO:0000313" key="2">
    <source>
        <dbReference type="Proteomes" id="UP000220836"/>
    </source>
</evidence>
<protein>
    <submittedName>
        <fullName evidence="1">Uncharacterized protein</fullName>
    </submittedName>
</protein>
<accession>A0A238L6K1</accession>